<gene>
    <name evidence="2" type="ORF">HBN54_002773</name>
</gene>
<dbReference type="Pfam" id="PF10686">
    <property type="entry name" value="YAcAr"/>
    <property type="match status" value="1"/>
</dbReference>
<evidence type="ECO:0000313" key="3">
    <source>
        <dbReference type="Proteomes" id="UP000717634"/>
    </source>
</evidence>
<dbReference type="EMBL" id="JAAVTK010000008">
    <property type="protein sequence ID" value="NKI90173.1"/>
    <property type="molecule type" value="Genomic_DNA"/>
</dbReference>
<proteinExistence type="predicted"/>
<dbReference type="InterPro" id="IPR019627">
    <property type="entry name" value="YAcAr"/>
</dbReference>
<dbReference type="Gene3D" id="3.40.50.450">
    <property type="match status" value="1"/>
</dbReference>
<sequence>MENVQKWVVAVVGSRGVTTCPALLARLDALLAAGALGQVVSGGAAGVDRMAARWAGGAGVGLLELLPDYRAHGQAAPLVRNAAIVAAADVVLVVWDGQSRGTLDAARKAARTGKRVEWLGAPAPGTVPVPGGLGL</sequence>
<feature type="domain" description="YspA cpYpsA-related SLOG" evidence="1">
    <location>
        <begin position="8"/>
        <end position="72"/>
    </location>
</feature>
<protein>
    <submittedName>
        <fullName evidence="2">Rossmann fold nucleotide-binding protein DprA/Smf involved in DNA uptake</fullName>
    </submittedName>
</protein>
<dbReference type="RefSeq" id="WP_168673786.1">
    <property type="nucleotide sequence ID" value="NZ_JAAVTK010000008.1"/>
</dbReference>
<dbReference type="Proteomes" id="UP000717634">
    <property type="component" value="Unassembled WGS sequence"/>
</dbReference>
<organism evidence="2 3">
    <name type="scientific">Hymenobacter artigasi</name>
    <dbReference type="NCBI Taxonomy" id="2719616"/>
    <lineage>
        <taxon>Bacteria</taxon>
        <taxon>Pseudomonadati</taxon>
        <taxon>Bacteroidota</taxon>
        <taxon>Cytophagia</taxon>
        <taxon>Cytophagales</taxon>
        <taxon>Hymenobacteraceae</taxon>
        <taxon>Hymenobacter</taxon>
    </lineage>
</organism>
<dbReference type="SUPFAM" id="SSF102405">
    <property type="entry name" value="MCP/YpsA-like"/>
    <property type="match status" value="1"/>
</dbReference>
<keyword evidence="3" id="KW-1185">Reference proteome</keyword>
<accession>A0ABX1HMU0</accession>
<evidence type="ECO:0000313" key="2">
    <source>
        <dbReference type="EMBL" id="NKI90173.1"/>
    </source>
</evidence>
<evidence type="ECO:0000259" key="1">
    <source>
        <dbReference type="Pfam" id="PF10686"/>
    </source>
</evidence>
<name>A0ABX1HMU0_9BACT</name>
<comment type="caution">
    <text evidence="2">The sequence shown here is derived from an EMBL/GenBank/DDBJ whole genome shotgun (WGS) entry which is preliminary data.</text>
</comment>
<reference evidence="2 3" key="1">
    <citation type="submission" date="2020-03" db="EMBL/GenBank/DDBJ databases">
        <title>Genomic Encyclopedia of Type Strains, Phase IV (KMG-V): Genome sequencing to study the core and pangenomes of soil and plant-associated prokaryotes.</title>
        <authorList>
            <person name="Whitman W."/>
        </authorList>
    </citation>
    <scope>NUCLEOTIDE SEQUENCE [LARGE SCALE GENOMIC DNA]</scope>
    <source>
        <strain evidence="2 3">1B</strain>
    </source>
</reference>